<feature type="coiled-coil region" evidence="11">
    <location>
        <begin position="20"/>
        <end position="121"/>
    </location>
</feature>
<dbReference type="AlphaFoldDB" id="A0AAD7T609"/>
<dbReference type="GO" id="GO:0045088">
    <property type="term" value="P:regulation of innate immune response"/>
    <property type="evidence" value="ECO:0007669"/>
    <property type="project" value="UniProtKB-ARBA"/>
</dbReference>
<evidence type="ECO:0000259" key="12">
    <source>
        <dbReference type="PROSITE" id="PS50102"/>
    </source>
</evidence>
<dbReference type="InterPro" id="IPR012677">
    <property type="entry name" value="Nucleotide-bd_a/b_plait_sf"/>
</dbReference>
<name>A0AAD7T609_9TELE</name>
<keyword evidence="7" id="KW-0399">Innate immunity</keyword>
<dbReference type="SUPFAM" id="SSF54928">
    <property type="entry name" value="RNA-binding domain, RBD"/>
    <property type="match status" value="1"/>
</dbReference>
<evidence type="ECO:0000313" key="13">
    <source>
        <dbReference type="EMBL" id="KAJ8414442.1"/>
    </source>
</evidence>
<evidence type="ECO:0000256" key="10">
    <source>
        <dbReference type="PROSITE-ProRule" id="PRU00176"/>
    </source>
</evidence>
<dbReference type="GO" id="GO:0005615">
    <property type="term" value="C:extracellular space"/>
    <property type="evidence" value="ECO:0007669"/>
    <property type="project" value="UniProtKB-ARBA"/>
</dbReference>
<evidence type="ECO:0000256" key="9">
    <source>
        <dbReference type="ARBA" id="ARBA00023242"/>
    </source>
</evidence>
<keyword evidence="14" id="KW-1185">Reference proteome</keyword>
<evidence type="ECO:0000256" key="4">
    <source>
        <dbReference type="ARBA" id="ARBA00010081"/>
    </source>
</evidence>
<dbReference type="InterPro" id="IPR000504">
    <property type="entry name" value="RRM_dom"/>
</dbReference>
<dbReference type="PANTHER" id="PTHR15225:SF1">
    <property type="entry name" value="INTERFERON-INDUCED 35 KDA PROTEIN"/>
    <property type="match status" value="1"/>
</dbReference>
<comment type="similarity">
    <text evidence="4">Belongs to the NMI family.</text>
</comment>
<keyword evidence="5" id="KW-0963">Cytoplasm</keyword>
<evidence type="ECO:0000256" key="11">
    <source>
        <dbReference type="SAM" id="Coils"/>
    </source>
</evidence>
<dbReference type="GO" id="GO:0005737">
    <property type="term" value="C:cytoplasm"/>
    <property type="evidence" value="ECO:0007669"/>
    <property type="project" value="UniProtKB-SubCell"/>
</dbReference>
<keyword evidence="8" id="KW-0391">Immunity</keyword>
<dbReference type="EMBL" id="JAINUG010000013">
    <property type="protein sequence ID" value="KAJ8414442.1"/>
    <property type="molecule type" value="Genomic_DNA"/>
</dbReference>
<evidence type="ECO:0000313" key="14">
    <source>
        <dbReference type="Proteomes" id="UP001221898"/>
    </source>
</evidence>
<evidence type="ECO:0000256" key="2">
    <source>
        <dbReference type="ARBA" id="ARBA00004496"/>
    </source>
</evidence>
<comment type="subcellular location">
    <subcellularLocation>
        <location evidence="2">Cytoplasm</location>
    </subcellularLocation>
    <subcellularLocation>
        <location evidence="1">Nucleus</location>
    </subcellularLocation>
    <subcellularLocation>
        <location evidence="3">Secreted</location>
    </subcellularLocation>
</comment>
<organism evidence="13 14">
    <name type="scientific">Aldrovandia affinis</name>
    <dbReference type="NCBI Taxonomy" id="143900"/>
    <lineage>
        <taxon>Eukaryota</taxon>
        <taxon>Metazoa</taxon>
        <taxon>Chordata</taxon>
        <taxon>Craniata</taxon>
        <taxon>Vertebrata</taxon>
        <taxon>Euteleostomi</taxon>
        <taxon>Actinopterygii</taxon>
        <taxon>Neopterygii</taxon>
        <taxon>Teleostei</taxon>
        <taxon>Notacanthiformes</taxon>
        <taxon>Halosauridae</taxon>
        <taxon>Aldrovandia</taxon>
    </lineage>
</organism>
<dbReference type="FunFam" id="3.30.70.330:FF:000300">
    <property type="entry name" value="Interferon-induced protein 35"/>
    <property type="match status" value="1"/>
</dbReference>
<feature type="domain" description="RRM" evidence="12">
    <location>
        <begin position="221"/>
        <end position="295"/>
    </location>
</feature>
<dbReference type="GO" id="GO:0003723">
    <property type="term" value="F:RNA binding"/>
    <property type="evidence" value="ECO:0007669"/>
    <property type="project" value="UniProtKB-UniRule"/>
</dbReference>
<accession>A0AAD7T609</accession>
<evidence type="ECO:0000256" key="5">
    <source>
        <dbReference type="ARBA" id="ARBA00022490"/>
    </source>
</evidence>
<dbReference type="PANTHER" id="PTHR15225">
    <property type="entry name" value="INTERFERON-INDUCED PROTEIN 35/NMI N-MYC/STAT INTERACTING PROTEIN"/>
    <property type="match status" value="1"/>
</dbReference>
<keyword evidence="10" id="KW-0694">RNA-binding</keyword>
<dbReference type="InterPro" id="IPR035979">
    <property type="entry name" value="RBD_domain_sf"/>
</dbReference>
<keyword evidence="9" id="KW-0539">Nucleus</keyword>
<proteinExistence type="inferred from homology"/>
<evidence type="ECO:0000256" key="1">
    <source>
        <dbReference type="ARBA" id="ARBA00004123"/>
    </source>
</evidence>
<keyword evidence="6" id="KW-0964">Secreted</keyword>
<gene>
    <name evidence="13" type="ORF">AAFF_G00053120</name>
</gene>
<dbReference type="Gene3D" id="3.30.70.330">
    <property type="match status" value="1"/>
</dbReference>
<dbReference type="InterPro" id="IPR009938">
    <property type="entry name" value="Nmi/IFP35_N"/>
</dbReference>
<dbReference type="Proteomes" id="UP001221898">
    <property type="component" value="Unassembled WGS sequence"/>
</dbReference>
<comment type="caution">
    <text evidence="13">The sequence shown here is derived from an EMBL/GenBank/DDBJ whole genome shotgun (WGS) entry which is preliminary data.</text>
</comment>
<evidence type="ECO:0000256" key="6">
    <source>
        <dbReference type="ARBA" id="ARBA00022525"/>
    </source>
</evidence>
<keyword evidence="11" id="KW-0175">Coiled coil</keyword>
<dbReference type="InterPro" id="IPR009909">
    <property type="entry name" value="Nmi/IFP35_dom"/>
</dbReference>
<protein>
    <recommendedName>
        <fullName evidence="12">RRM domain-containing protein</fullName>
    </recommendedName>
</protein>
<dbReference type="GO" id="GO:0045087">
    <property type="term" value="P:innate immune response"/>
    <property type="evidence" value="ECO:0007669"/>
    <property type="project" value="UniProtKB-KW"/>
</dbReference>
<dbReference type="Pfam" id="PF07334">
    <property type="entry name" value="IFP_35_N"/>
    <property type="match status" value="1"/>
</dbReference>
<evidence type="ECO:0000256" key="3">
    <source>
        <dbReference type="ARBA" id="ARBA00004613"/>
    </source>
</evidence>
<dbReference type="PROSITE" id="PS50102">
    <property type="entry name" value="RRM"/>
    <property type="match status" value="1"/>
</dbReference>
<evidence type="ECO:0000256" key="8">
    <source>
        <dbReference type="ARBA" id="ARBA00022859"/>
    </source>
</evidence>
<dbReference type="GO" id="GO:0005634">
    <property type="term" value="C:nucleus"/>
    <property type="evidence" value="ECO:0007669"/>
    <property type="project" value="UniProtKB-SubCell"/>
</dbReference>
<evidence type="ECO:0000256" key="7">
    <source>
        <dbReference type="ARBA" id="ARBA00022588"/>
    </source>
</evidence>
<sequence>MSHQDFSLVTTNGEELSTPLDKVKQEIEKQKVTYAKLCAEQRELSKDKDSLLDLTEKFQKSMVTLRNNRDEEEKEQTQGLEKYKNRMKALQEEESRLRVEVQKVEEELHHFERLNHQLKQQTQMCAAVPEKTVVFTGDVDVGAGAGTGARACSFDMKARIVYPMEEGTALVTFEDEEVAQKIMSVEQQGIIFGDCMIRLQVKPVQFLVPSHIKMDTHVCPRRILVSNLPKKVEESRLMDRLEIYFQKKRNGGGEVESIDILPDSGSVVITFVEENVAKSLTGTEYHEVDIEKKKHRLRVTPFLNGEVTDLQMRTSVSRRTVLLTGIPDIMDRDSMQDSLEIFFQKGGNGGGEVDAIFYNPVGHSTLAVFEEDCPHKE</sequence>
<reference evidence="13" key="1">
    <citation type="journal article" date="2023" name="Science">
        <title>Genome structures resolve the early diversification of teleost fishes.</title>
        <authorList>
            <person name="Parey E."/>
            <person name="Louis A."/>
            <person name="Montfort J."/>
            <person name="Bouchez O."/>
            <person name="Roques C."/>
            <person name="Iampietro C."/>
            <person name="Lluch J."/>
            <person name="Castinel A."/>
            <person name="Donnadieu C."/>
            <person name="Desvignes T."/>
            <person name="Floi Bucao C."/>
            <person name="Jouanno E."/>
            <person name="Wen M."/>
            <person name="Mejri S."/>
            <person name="Dirks R."/>
            <person name="Jansen H."/>
            <person name="Henkel C."/>
            <person name="Chen W.J."/>
            <person name="Zahm M."/>
            <person name="Cabau C."/>
            <person name="Klopp C."/>
            <person name="Thompson A.W."/>
            <person name="Robinson-Rechavi M."/>
            <person name="Braasch I."/>
            <person name="Lecointre G."/>
            <person name="Bobe J."/>
            <person name="Postlethwait J.H."/>
            <person name="Berthelot C."/>
            <person name="Roest Crollius H."/>
            <person name="Guiguen Y."/>
        </authorList>
    </citation>
    <scope>NUCLEOTIDE SEQUENCE</scope>
    <source>
        <strain evidence="13">NC1722</strain>
    </source>
</reference>
<dbReference type="Pfam" id="PF07292">
    <property type="entry name" value="NID"/>
    <property type="match status" value="2"/>
</dbReference>